<evidence type="ECO:0000313" key="3">
    <source>
        <dbReference type="Proteomes" id="UP000006230"/>
    </source>
</evidence>
<dbReference type="AlphaFoldDB" id="Q0FWK8"/>
<proteinExistence type="predicted"/>
<dbReference type="HOGENOM" id="CLU_3383148_0_0_5"/>
<organism evidence="2 3">
    <name type="scientific">Salipiger bermudensis (strain DSM 26914 / JCM 13377 / KCTC 12554 / HTCC2601)</name>
    <name type="common">Pelagibaca bermudensis</name>
    <dbReference type="NCBI Taxonomy" id="314265"/>
    <lineage>
        <taxon>Bacteria</taxon>
        <taxon>Pseudomonadati</taxon>
        <taxon>Pseudomonadota</taxon>
        <taxon>Alphaproteobacteria</taxon>
        <taxon>Rhodobacterales</taxon>
        <taxon>Roseobacteraceae</taxon>
        <taxon>Salipiger</taxon>
    </lineage>
</organism>
<evidence type="ECO:0000313" key="2">
    <source>
        <dbReference type="EMBL" id="EAU48544.1"/>
    </source>
</evidence>
<feature type="region of interest" description="Disordered" evidence="1">
    <location>
        <begin position="1"/>
        <end position="33"/>
    </location>
</feature>
<comment type="caution">
    <text evidence="2">The sequence shown here is derived from an EMBL/GenBank/DDBJ whole genome shotgun (WGS) entry which is preliminary data.</text>
</comment>
<dbReference type="STRING" id="314265.R2601_03188"/>
<gene>
    <name evidence="2" type="ORF">R2601_03188</name>
</gene>
<name>Q0FWK8_SALBH</name>
<accession>Q0FWK8</accession>
<dbReference type="EMBL" id="AATQ01000001">
    <property type="protein sequence ID" value="EAU48544.1"/>
    <property type="molecule type" value="Genomic_DNA"/>
</dbReference>
<keyword evidence="3" id="KW-1185">Reference proteome</keyword>
<dbReference type="Proteomes" id="UP000006230">
    <property type="component" value="Unassembled WGS sequence"/>
</dbReference>
<reference evidence="2 3" key="1">
    <citation type="journal article" date="2010" name="J. Bacteriol.">
        <title>Genome sequences of Pelagibaca bermudensis HTCC2601T and Maritimibacter alkaliphilus HTCC2654T, the type strains of two marine Roseobacter genera.</title>
        <authorList>
            <person name="Thrash J.C."/>
            <person name="Cho J.C."/>
            <person name="Ferriera S."/>
            <person name="Johnson J."/>
            <person name="Vergin K.L."/>
            <person name="Giovannoni S.J."/>
        </authorList>
    </citation>
    <scope>NUCLEOTIDE SEQUENCE [LARGE SCALE GENOMIC DNA]</scope>
    <source>
        <strain evidence="3">DSM 26914 / JCM 13377 / KCTC 12554 / HTCC2601</strain>
    </source>
</reference>
<sequence length="33" mass="3680">MADPGQPGDALGLFEPRRNQRLPRPPSRHSLGR</sequence>
<evidence type="ECO:0000256" key="1">
    <source>
        <dbReference type="SAM" id="MobiDB-lite"/>
    </source>
</evidence>
<protein>
    <submittedName>
        <fullName evidence="2">Uncharacterized protein</fullName>
    </submittedName>
</protein>